<evidence type="ECO:0000256" key="4">
    <source>
        <dbReference type="ARBA" id="ARBA00023136"/>
    </source>
</evidence>
<feature type="transmembrane region" description="Helical" evidence="5">
    <location>
        <begin position="159"/>
        <end position="178"/>
    </location>
</feature>
<proteinExistence type="predicted"/>
<dbReference type="GO" id="GO:0016020">
    <property type="term" value="C:membrane"/>
    <property type="evidence" value="ECO:0007669"/>
    <property type="project" value="UniProtKB-SubCell"/>
</dbReference>
<dbReference type="Proteomes" id="UP000262210">
    <property type="component" value="Unassembled WGS sequence"/>
</dbReference>
<feature type="transmembrane region" description="Helical" evidence="5">
    <location>
        <begin position="92"/>
        <end position="113"/>
    </location>
</feature>
<feature type="transmembrane region" description="Helical" evidence="5">
    <location>
        <begin position="227"/>
        <end position="246"/>
    </location>
</feature>
<feature type="transmembrane region" description="Helical" evidence="5">
    <location>
        <begin position="267"/>
        <end position="285"/>
    </location>
</feature>
<keyword evidence="4 5" id="KW-0472">Membrane</keyword>
<evidence type="ECO:0000256" key="2">
    <source>
        <dbReference type="ARBA" id="ARBA00022692"/>
    </source>
</evidence>
<keyword evidence="2 5" id="KW-0812">Transmembrane</keyword>
<feature type="transmembrane region" description="Helical" evidence="5">
    <location>
        <begin position="344"/>
        <end position="362"/>
    </location>
</feature>
<feature type="transmembrane region" description="Helical" evidence="5">
    <location>
        <begin position="120"/>
        <end position="139"/>
    </location>
</feature>
<comment type="caution">
    <text evidence="7">The sequence shown here is derived from an EMBL/GenBank/DDBJ whole genome shotgun (WGS) entry which is preliminary data.</text>
</comment>
<feature type="domain" description="O-antigen ligase-related" evidence="6">
    <location>
        <begin position="193"/>
        <end position="322"/>
    </location>
</feature>
<dbReference type="InterPro" id="IPR051533">
    <property type="entry name" value="WaaL-like"/>
</dbReference>
<reference evidence="7 8" key="1">
    <citation type="journal article" date="2018" name="Nat. Biotechnol.">
        <title>A standardized bacterial taxonomy based on genome phylogeny substantially revises the tree of life.</title>
        <authorList>
            <person name="Parks D.H."/>
            <person name="Chuvochina M."/>
            <person name="Waite D.W."/>
            <person name="Rinke C."/>
            <person name="Skarshewski A."/>
            <person name="Chaumeil P.A."/>
            <person name="Hugenholtz P."/>
        </authorList>
    </citation>
    <scope>NUCLEOTIDE SEQUENCE [LARGE SCALE GENOMIC DNA]</scope>
    <source>
        <strain evidence="7">UBA11264</strain>
    </source>
</reference>
<feature type="transmembrane region" description="Helical" evidence="5">
    <location>
        <begin position="12"/>
        <end position="31"/>
    </location>
</feature>
<feature type="transmembrane region" description="Helical" evidence="5">
    <location>
        <begin position="305"/>
        <end position="332"/>
    </location>
</feature>
<dbReference type="EMBL" id="DPSM01000015">
    <property type="protein sequence ID" value="HCJ99993.1"/>
    <property type="molecule type" value="Genomic_DNA"/>
</dbReference>
<feature type="transmembrane region" description="Helical" evidence="5">
    <location>
        <begin position="368"/>
        <end position="388"/>
    </location>
</feature>
<evidence type="ECO:0000259" key="6">
    <source>
        <dbReference type="Pfam" id="PF04932"/>
    </source>
</evidence>
<evidence type="ECO:0000313" key="8">
    <source>
        <dbReference type="Proteomes" id="UP000262210"/>
    </source>
</evidence>
<dbReference type="AlphaFoldDB" id="A0A9C7QW86"/>
<evidence type="ECO:0000256" key="3">
    <source>
        <dbReference type="ARBA" id="ARBA00022989"/>
    </source>
</evidence>
<protein>
    <submittedName>
        <fullName evidence="7">Polymerase</fullName>
    </submittedName>
</protein>
<comment type="subcellular location">
    <subcellularLocation>
        <location evidence="1">Membrane</location>
        <topology evidence="1">Multi-pass membrane protein</topology>
    </subcellularLocation>
</comment>
<dbReference type="PANTHER" id="PTHR37422:SF13">
    <property type="entry name" value="LIPOPOLYSACCHARIDE BIOSYNTHESIS PROTEIN PA4999-RELATED"/>
    <property type="match status" value="1"/>
</dbReference>
<accession>A0A9C7QW86</accession>
<organism evidence="7 8">
    <name type="scientific">Serratia grimesii</name>
    <dbReference type="NCBI Taxonomy" id="82995"/>
    <lineage>
        <taxon>Bacteria</taxon>
        <taxon>Pseudomonadati</taxon>
        <taxon>Pseudomonadota</taxon>
        <taxon>Gammaproteobacteria</taxon>
        <taxon>Enterobacterales</taxon>
        <taxon>Yersiniaceae</taxon>
        <taxon>Serratia</taxon>
    </lineage>
</organism>
<evidence type="ECO:0000256" key="5">
    <source>
        <dbReference type="SAM" id="Phobius"/>
    </source>
</evidence>
<feature type="transmembrane region" description="Helical" evidence="5">
    <location>
        <begin position="67"/>
        <end position="86"/>
    </location>
</feature>
<feature type="transmembrane region" description="Helical" evidence="5">
    <location>
        <begin position="37"/>
        <end position="55"/>
    </location>
</feature>
<sequence length="392" mass="43712">MIFSKRTDVTALISVYAFLAFSFFSAIFCGFTRVNNLFHIAAFFFLLTLLSKPAFRQAWLNRRSTVVGILLAACFLTYYSASNLWGGTPDNMASTLTHSAYILIYLGLLVTVLESPRRTLLLCGVIAGITLLCLYLAWVDYRVIYTLRETSDANPGPRNVIDLAGYAALGIILSLMVFRDTQQKKALLSIPVLFAFMVLTQSRGPLIALLAALALTTSYLALNKKTVFSIVAAMILAAMVVVFSPIGEMLITRFEELYQQSFVRMSIWQHSGMLIVQAPFFGYGFDKELTFTNYTGEFIHTTHSLYLGALLKGGLIGFSLFAGLLVFGAVLAVRHLNAGRRLEAALYFFMLIFYCSQGMFVIANPAEFWYLFWFPLAMVFAQPAHAIADQPR</sequence>
<feature type="transmembrane region" description="Helical" evidence="5">
    <location>
        <begin position="190"/>
        <end position="215"/>
    </location>
</feature>
<dbReference type="InterPro" id="IPR007016">
    <property type="entry name" value="O-antigen_ligase-rel_domated"/>
</dbReference>
<dbReference type="Pfam" id="PF04932">
    <property type="entry name" value="Wzy_C"/>
    <property type="match status" value="1"/>
</dbReference>
<gene>
    <name evidence="7" type="ORF">DHV72_08190</name>
</gene>
<evidence type="ECO:0000313" key="7">
    <source>
        <dbReference type="EMBL" id="HCJ99993.1"/>
    </source>
</evidence>
<keyword evidence="3 5" id="KW-1133">Transmembrane helix</keyword>
<evidence type="ECO:0000256" key="1">
    <source>
        <dbReference type="ARBA" id="ARBA00004141"/>
    </source>
</evidence>
<name>A0A9C7QW86_9GAMM</name>
<dbReference type="RefSeq" id="WP_278430865.1">
    <property type="nucleotide sequence ID" value="NZ_DPSM01000015.1"/>
</dbReference>
<dbReference type="PANTHER" id="PTHR37422">
    <property type="entry name" value="TEICHURONIC ACID BIOSYNTHESIS PROTEIN TUAE"/>
    <property type="match status" value="1"/>
</dbReference>